<proteinExistence type="predicted"/>
<keyword evidence="2" id="KW-1185">Reference proteome</keyword>
<dbReference type="EMBL" id="JAQIZT010000013">
    <property type="protein sequence ID" value="KAJ6975032.1"/>
    <property type="molecule type" value="Genomic_DNA"/>
</dbReference>
<evidence type="ECO:0000313" key="2">
    <source>
        <dbReference type="Proteomes" id="UP001164929"/>
    </source>
</evidence>
<protein>
    <submittedName>
        <fullName evidence="1">Uncharacterized protein</fullName>
    </submittedName>
</protein>
<reference evidence="1" key="1">
    <citation type="journal article" date="2023" name="Mol. Ecol. Resour.">
        <title>Chromosome-level genome assembly of a triploid poplar Populus alba 'Berolinensis'.</title>
        <authorList>
            <person name="Chen S."/>
            <person name="Yu Y."/>
            <person name="Wang X."/>
            <person name="Wang S."/>
            <person name="Zhang T."/>
            <person name="Zhou Y."/>
            <person name="He R."/>
            <person name="Meng N."/>
            <person name="Wang Y."/>
            <person name="Liu W."/>
            <person name="Liu Z."/>
            <person name="Liu J."/>
            <person name="Guo Q."/>
            <person name="Huang H."/>
            <person name="Sederoff R.R."/>
            <person name="Wang G."/>
            <person name="Qu G."/>
            <person name="Chen S."/>
        </authorList>
    </citation>
    <scope>NUCLEOTIDE SEQUENCE</scope>
    <source>
        <strain evidence="1">SC-2020</strain>
    </source>
</reference>
<dbReference type="Proteomes" id="UP001164929">
    <property type="component" value="Chromosome 13"/>
</dbReference>
<evidence type="ECO:0000313" key="1">
    <source>
        <dbReference type="EMBL" id="KAJ6975032.1"/>
    </source>
</evidence>
<accession>A0AAD6M080</accession>
<gene>
    <name evidence="1" type="ORF">NC653_031004</name>
</gene>
<comment type="caution">
    <text evidence="1">The sequence shown here is derived from an EMBL/GenBank/DDBJ whole genome shotgun (WGS) entry which is preliminary data.</text>
</comment>
<organism evidence="1 2">
    <name type="scientific">Populus alba x Populus x berolinensis</name>
    <dbReference type="NCBI Taxonomy" id="444605"/>
    <lineage>
        <taxon>Eukaryota</taxon>
        <taxon>Viridiplantae</taxon>
        <taxon>Streptophyta</taxon>
        <taxon>Embryophyta</taxon>
        <taxon>Tracheophyta</taxon>
        <taxon>Spermatophyta</taxon>
        <taxon>Magnoliopsida</taxon>
        <taxon>eudicotyledons</taxon>
        <taxon>Gunneridae</taxon>
        <taxon>Pentapetalae</taxon>
        <taxon>rosids</taxon>
        <taxon>fabids</taxon>
        <taxon>Malpighiales</taxon>
        <taxon>Salicaceae</taxon>
        <taxon>Saliceae</taxon>
        <taxon>Populus</taxon>
    </lineage>
</organism>
<name>A0AAD6M080_9ROSI</name>
<dbReference type="AlphaFoldDB" id="A0AAD6M080"/>
<sequence length="111" mass="12735">MDSSNQMHFRVPLSISSRGEPFKTWNDSPLLRNMCHMSNLHGKNGFSNFLDKAVKAFLSSLNRLKQIPILAFKPFRKCCWGKGFCVLYDLSSMFANLTFKIKRPLAQLYVG</sequence>